<keyword evidence="5" id="KW-0255">Endonuclease</keyword>
<keyword evidence="4" id="KW-0547">Nucleotide-binding</keyword>
<proteinExistence type="inferred from homology"/>
<comment type="subcellular location">
    <subcellularLocation>
        <location evidence="1">Nucleus</location>
    </subcellularLocation>
</comment>
<dbReference type="GO" id="GO:0016887">
    <property type="term" value="F:ATP hydrolysis activity"/>
    <property type="evidence" value="ECO:0007669"/>
    <property type="project" value="InterPro"/>
</dbReference>
<keyword evidence="8" id="KW-0067">ATP-binding</keyword>
<gene>
    <name evidence="15" type="ORF">GUJ93_ZPchr0001g32631</name>
</gene>
<dbReference type="GO" id="GO:0005524">
    <property type="term" value="F:ATP binding"/>
    <property type="evidence" value="ECO:0007669"/>
    <property type="project" value="UniProtKB-KW"/>
</dbReference>
<keyword evidence="10" id="KW-0943">RNA-mediated gene silencing</keyword>
<evidence type="ECO:0000256" key="2">
    <source>
        <dbReference type="ARBA" id="ARBA00007845"/>
    </source>
</evidence>
<dbReference type="OrthoDB" id="757982at2759"/>
<dbReference type="Pfam" id="PF17942">
    <property type="entry name" value="Morc6_S5"/>
    <property type="match status" value="1"/>
</dbReference>
<sequence>MAAEKDTKPFFSPIAAFPRGFREAAEAPALEFGTRGAAEQKAVCVLNRAAAEPPEEGGERKHPVETLENASARPPRAAAARISRKFWSAGDYEAAGASSTQPPRNLQNRMCVHPKFLHSNATSHKWPFGAVAELLDNAVDEIKTGAETVIVDKVINKRNGSPALLVQDDGGGMDPDSLRRCMSFGFSDKQSGSSIGQYGNGFKTSTMRLGADVIVFSRCTKSREPTQSIGLLSYTFLAETGQKDVVVPVVDYKYNILTGEVKPYQRLGPNQFSSNLSVLLKWSPFETEEQLMQNFDDIGSQGTKIIVFNLWSNDNGDLELDFDTDEDILISGAPKPVETANAAKRMNESHLANQLRYSLKVYASVLYLQLPQYFKIILRGQEVKRHAIASDLQYSQCISYKPRCFGKKEDDVFTMIGFLEGAPTVSVHGFSIYHKNRLILPFHRVLSSASSKGRGVAGVLEADYIKPTHDKQEFEKSQLYQKLINRLKDMTNEYWDSHSHLIGYHKEPRAGRAAIGFPASPALVPTLPRTTAKPLQQNPVDPFLSVVSSSANTCDKDPSNAVPIAFARPLVSEPAETDIAATLGPTVCSQPGMQITQSDQTRSPAVAIGTDLADTRKRKLDTLVQMDAPCKRQSTQDLAGCSMDSSSYQVSLLLCLCPAS</sequence>
<evidence type="ECO:0000256" key="1">
    <source>
        <dbReference type="ARBA" id="ARBA00004123"/>
    </source>
</evidence>
<organism evidence="15 16">
    <name type="scientific">Zizania palustris</name>
    <name type="common">Northern wild rice</name>
    <dbReference type="NCBI Taxonomy" id="103762"/>
    <lineage>
        <taxon>Eukaryota</taxon>
        <taxon>Viridiplantae</taxon>
        <taxon>Streptophyta</taxon>
        <taxon>Embryophyta</taxon>
        <taxon>Tracheophyta</taxon>
        <taxon>Spermatophyta</taxon>
        <taxon>Magnoliopsida</taxon>
        <taxon>Liliopsida</taxon>
        <taxon>Poales</taxon>
        <taxon>Poaceae</taxon>
        <taxon>BOP clade</taxon>
        <taxon>Oryzoideae</taxon>
        <taxon>Oryzeae</taxon>
        <taxon>Zizaniinae</taxon>
        <taxon>Zizania</taxon>
    </lineage>
</organism>
<evidence type="ECO:0000256" key="12">
    <source>
        <dbReference type="ARBA" id="ARBA00023242"/>
    </source>
</evidence>
<dbReference type="InterPro" id="IPR041006">
    <property type="entry name" value="Morc_S5"/>
</dbReference>
<evidence type="ECO:0000256" key="6">
    <source>
        <dbReference type="ARBA" id="ARBA00022763"/>
    </source>
</evidence>
<dbReference type="FunFam" id="3.30.565.10:FF:000075">
    <property type="entry name" value="MORC family CW-type zinc finger protein 4"/>
    <property type="match status" value="1"/>
</dbReference>
<keyword evidence="12" id="KW-0539">Nucleus</keyword>
<dbReference type="GO" id="GO:0031349">
    <property type="term" value="P:positive regulation of defense response"/>
    <property type="evidence" value="ECO:0007669"/>
    <property type="project" value="UniProtKB-ARBA"/>
</dbReference>
<protein>
    <recommendedName>
        <fullName evidence="14">Morc S5 domain-containing protein</fullName>
    </recommendedName>
</protein>
<comment type="similarity">
    <text evidence="2">Belongs to the MORC ATPase protein family.</text>
</comment>
<dbReference type="Proteomes" id="UP000729402">
    <property type="component" value="Unassembled WGS sequence"/>
</dbReference>
<keyword evidence="6" id="KW-0227">DNA damage</keyword>
<evidence type="ECO:0000256" key="8">
    <source>
        <dbReference type="ARBA" id="ARBA00022840"/>
    </source>
</evidence>
<dbReference type="GO" id="GO:0006325">
    <property type="term" value="P:chromatin organization"/>
    <property type="evidence" value="ECO:0007669"/>
    <property type="project" value="UniProtKB-KW"/>
</dbReference>
<dbReference type="Pfam" id="PF13589">
    <property type="entry name" value="HATPase_c_3"/>
    <property type="match status" value="1"/>
</dbReference>
<evidence type="ECO:0000259" key="14">
    <source>
        <dbReference type="Pfam" id="PF17942"/>
    </source>
</evidence>
<dbReference type="GO" id="GO:0005634">
    <property type="term" value="C:nucleus"/>
    <property type="evidence" value="ECO:0007669"/>
    <property type="project" value="UniProtKB-SubCell"/>
</dbReference>
<dbReference type="PANTHER" id="PTHR23336:SF73">
    <property type="entry name" value="PROTEIN MICRORCHIDIA 6"/>
    <property type="match status" value="1"/>
</dbReference>
<evidence type="ECO:0000256" key="9">
    <source>
        <dbReference type="ARBA" id="ARBA00022853"/>
    </source>
</evidence>
<feature type="region of interest" description="Disordered" evidence="13">
    <location>
        <begin position="51"/>
        <end position="75"/>
    </location>
</feature>
<dbReference type="GO" id="GO:0004519">
    <property type="term" value="F:endonuclease activity"/>
    <property type="evidence" value="ECO:0007669"/>
    <property type="project" value="UniProtKB-KW"/>
</dbReference>
<name>A0A8J5RAD1_ZIZPA</name>
<evidence type="ECO:0000256" key="11">
    <source>
        <dbReference type="ARBA" id="ARBA00023204"/>
    </source>
</evidence>
<evidence type="ECO:0000313" key="15">
    <source>
        <dbReference type="EMBL" id="KAG8055100.1"/>
    </source>
</evidence>
<evidence type="ECO:0000256" key="7">
    <source>
        <dbReference type="ARBA" id="ARBA00022801"/>
    </source>
</evidence>
<comment type="caution">
    <text evidence="15">The sequence shown here is derived from an EMBL/GenBank/DDBJ whole genome shotgun (WGS) entry which is preliminary data.</text>
</comment>
<dbReference type="GO" id="GO:0006281">
    <property type="term" value="P:DNA repair"/>
    <property type="evidence" value="ECO:0007669"/>
    <property type="project" value="UniProtKB-KW"/>
</dbReference>
<evidence type="ECO:0000256" key="4">
    <source>
        <dbReference type="ARBA" id="ARBA00022741"/>
    </source>
</evidence>
<dbReference type="PANTHER" id="PTHR23336">
    <property type="entry name" value="ZINC FINGER CW-TYPE COILED-COIL DOMAIN PROTEIN 3"/>
    <property type="match status" value="1"/>
</dbReference>
<reference evidence="15" key="1">
    <citation type="journal article" date="2021" name="bioRxiv">
        <title>Whole Genome Assembly and Annotation of Northern Wild Rice, Zizania palustris L., Supports a Whole Genome Duplication in the Zizania Genus.</title>
        <authorList>
            <person name="Haas M."/>
            <person name="Kono T."/>
            <person name="Macchietto M."/>
            <person name="Millas R."/>
            <person name="McGilp L."/>
            <person name="Shao M."/>
            <person name="Duquette J."/>
            <person name="Hirsch C.N."/>
            <person name="Kimball J."/>
        </authorList>
    </citation>
    <scope>NUCLEOTIDE SEQUENCE</scope>
    <source>
        <tissue evidence="15">Fresh leaf tissue</tissue>
    </source>
</reference>
<dbReference type="GO" id="GO:0031047">
    <property type="term" value="P:regulatory ncRNA-mediated gene silencing"/>
    <property type="evidence" value="ECO:0007669"/>
    <property type="project" value="UniProtKB-KW"/>
</dbReference>
<keyword evidence="3" id="KW-0540">Nuclease</keyword>
<feature type="domain" description="Morc S5" evidence="14">
    <location>
        <begin position="357"/>
        <end position="495"/>
    </location>
</feature>
<accession>A0A8J5RAD1</accession>
<keyword evidence="9" id="KW-0156">Chromatin regulator</keyword>
<dbReference type="AlphaFoldDB" id="A0A8J5RAD1"/>
<dbReference type="InterPro" id="IPR045261">
    <property type="entry name" value="MORC_ATPase"/>
</dbReference>
<keyword evidence="7" id="KW-0378">Hydrolase</keyword>
<keyword evidence="11" id="KW-0234">DNA repair</keyword>
<evidence type="ECO:0000256" key="5">
    <source>
        <dbReference type="ARBA" id="ARBA00022759"/>
    </source>
</evidence>
<evidence type="ECO:0000256" key="3">
    <source>
        <dbReference type="ARBA" id="ARBA00022722"/>
    </source>
</evidence>
<evidence type="ECO:0000256" key="10">
    <source>
        <dbReference type="ARBA" id="ARBA00023158"/>
    </source>
</evidence>
<keyword evidence="16" id="KW-1185">Reference proteome</keyword>
<dbReference type="EMBL" id="JAAALK010000288">
    <property type="protein sequence ID" value="KAG8055100.1"/>
    <property type="molecule type" value="Genomic_DNA"/>
</dbReference>
<evidence type="ECO:0000313" key="16">
    <source>
        <dbReference type="Proteomes" id="UP000729402"/>
    </source>
</evidence>
<reference evidence="15" key="2">
    <citation type="submission" date="2021-02" db="EMBL/GenBank/DDBJ databases">
        <authorList>
            <person name="Kimball J.A."/>
            <person name="Haas M.W."/>
            <person name="Macchietto M."/>
            <person name="Kono T."/>
            <person name="Duquette J."/>
            <person name="Shao M."/>
        </authorList>
    </citation>
    <scope>NUCLEOTIDE SEQUENCE</scope>
    <source>
        <tissue evidence="15">Fresh leaf tissue</tissue>
    </source>
</reference>
<evidence type="ECO:0000256" key="13">
    <source>
        <dbReference type="SAM" id="MobiDB-lite"/>
    </source>
</evidence>